<dbReference type="EMBL" id="CP051461">
    <property type="protein sequence ID" value="QJC56809.1"/>
    <property type="molecule type" value="Genomic_DNA"/>
</dbReference>
<proteinExistence type="predicted"/>
<keyword evidence="2" id="KW-1185">Reference proteome</keyword>
<dbReference type="RefSeq" id="WP_168922414.1">
    <property type="nucleotide sequence ID" value="NZ_CP051461.1"/>
</dbReference>
<sequence length="95" mass="10011">MIVRFNIDPCEDGLYEYSVSFEGEDLYSDIGLNSMEACIDAAVEGLGQDAIAAELSYKGIISGTYPLATLAVAAAQVAGHALNTTLSIEEAGEEF</sequence>
<accession>A0A6H2HAB3</accession>
<organism evidence="1 2">
    <name type="scientific">Polaromonas vacuolata</name>
    <dbReference type="NCBI Taxonomy" id="37448"/>
    <lineage>
        <taxon>Bacteria</taxon>
        <taxon>Pseudomonadati</taxon>
        <taxon>Pseudomonadota</taxon>
        <taxon>Betaproteobacteria</taxon>
        <taxon>Burkholderiales</taxon>
        <taxon>Comamonadaceae</taxon>
        <taxon>Polaromonas</taxon>
    </lineage>
</organism>
<reference evidence="1 2" key="1">
    <citation type="submission" date="2020-04" db="EMBL/GenBank/DDBJ databases">
        <title>Complete genome of a Psychrophilic, Marine, Gas Vacuolate Bacterium Polaromonas vacuolata KCTC 22033T.</title>
        <authorList>
            <person name="Hwang K."/>
            <person name="Kim K.M."/>
        </authorList>
    </citation>
    <scope>NUCLEOTIDE SEQUENCE [LARGE SCALE GENOMIC DNA]</scope>
    <source>
        <strain evidence="1 2">KCTC 22033</strain>
    </source>
</reference>
<protein>
    <submittedName>
        <fullName evidence="1">Uncharacterized protein</fullName>
    </submittedName>
</protein>
<gene>
    <name evidence="1" type="ORF">HC248_02120</name>
</gene>
<dbReference type="Proteomes" id="UP000502041">
    <property type="component" value="Chromosome"/>
</dbReference>
<evidence type="ECO:0000313" key="1">
    <source>
        <dbReference type="EMBL" id="QJC56809.1"/>
    </source>
</evidence>
<name>A0A6H2HAB3_9BURK</name>
<dbReference type="AlphaFoldDB" id="A0A6H2HAB3"/>
<evidence type="ECO:0000313" key="2">
    <source>
        <dbReference type="Proteomes" id="UP000502041"/>
    </source>
</evidence>
<dbReference type="KEGG" id="pvac:HC248_02120"/>